<keyword evidence="1" id="KW-0732">Signal</keyword>
<dbReference type="OrthoDB" id="1936617at2759"/>
<organism evidence="2 3">
    <name type="scientific">Bambusicola thoracicus</name>
    <name type="common">Chinese bamboo-partridge</name>
    <name type="synonym">Perdix thoracica</name>
    <dbReference type="NCBI Taxonomy" id="9083"/>
    <lineage>
        <taxon>Eukaryota</taxon>
        <taxon>Metazoa</taxon>
        <taxon>Chordata</taxon>
        <taxon>Craniata</taxon>
        <taxon>Vertebrata</taxon>
        <taxon>Euteleostomi</taxon>
        <taxon>Archelosauria</taxon>
        <taxon>Archosauria</taxon>
        <taxon>Dinosauria</taxon>
        <taxon>Saurischia</taxon>
        <taxon>Theropoda</taxon>
        <taxon>Coelurosauria</taxon>
        <taxon>Aves</taxon>
        <taxon>Neognathae</taxon>
        <taxon>Galloanserae</taxon>
        <taxon>Galliformes</taxon>
        <taxon>Phasianidae</taxon>
        <taxon>Perdicinae</taxon>
        <taxon>Bambusicola</taxon>
    </lineage>
</organism>
<evidence type="ECO:0000313" key="2">
    <source>
        <dbReference type="EMBL" id="POI28052.1"/>
    </source>
</evidence>
<name>A0A2P4SVA2_BAMTH</name>
<evidence type="ECO:0000313" key="3">
    <source>
        <dbReference type="Proteomes" id="UP000237246"/>
    </source>
</evidence>
<dbReference type="GO" id="GO:0032465">
    <property type="term" value="P:regulation of cytokinesis"/>
    <property type="evidence" value="ECO:0007669"/>
    <property type="project" value="TreeGrafter"/>
</dbReference>
<sequence length="295" mass="32918">MFYIALILFLFFEDLSAEVKVGNPFILLQQSPSQLLSQLLFERQVPPDRLSSLLAREELSLNVQQIIVNCCCERLSLCNSRQKSQAKCLLTNISNLAYQCAKCCLPDVELPFSNCAMASEDVYTQTSSSVADLSQNTLTATCLDFLKSQSKLTATVACLSASNIQKIPKSSLSWMEFWDKRELPLGLEQISRECEALLKEFPILERFLLTMFEPLQNQQEEGGSLAGVFSGRTYVPLVLLGLHSSTAVKVLMEVFEQALAAKDWTRALKVLDLYSQDVEELFEVKDAVLSCAAAE</sequence>
<keyword evidence="3" id="KW-1185">Reference proteome</keyword>
<feature type="chain" id="PRO_5015130344" evidence="1">
    <location>
        <begin position="18"/>
        <end position="295"/>
    </location>
</feature>
<comment type="caution">
    <text evidence="2">The sequence shown here is derived from an EMBL/GenBank/DDBJ whole genome shotgun (WGS) entry which is preliminary data.</text>
</comment>
<evidence type="ECO:0000256" key="1">
    <source>
        <dbReference type="SAM" id="SignalP"/>
    </source>
</evidence>
<accession>A0A2P4SVA2</accession>
<dbReference type="GO" id="GO:0030496">
    <property type="term" value="C:midbody"/>
    <property type="evidence" value="ECO:0007669"/>
    <property type="project" value="TreeGrafter"/>
</dbReference>
<proteinExistence type="predicted"/>
<gene>
    <name evidence="2" type="ORF">CIB84_008200</name>
</gene>
<dbReference type="GO" id="GO:0000724">
    <property type="term" value="P:double-strand break repair via homologous recombination"/>
    <property type="evidence" value="ECO:0007669"/>
    <property type="project" value="InterPro"/>
</dbReference>
<dbReference type="Proteomes" id="UP000237246">
    <property type="component" value="Unassembled WGS sequence"/>
</dbReference>
<dbReference type="GO" id="GO:0005765">
    <property type="term" value="C:lysosomal membrane"/>
    <property type="evidence" value="ECO:0007669"/>
    <property type="project" value="TreeGrafter"/>
</dbReference>
<protein>
    <submittedName>
        <fullName evidence="2">Uncharacterized protein</fullName>
    </submittedName>
</protein>
<dbReference type="GO" id="GO:0005813">
    <property type="term" value="C:centrosome"/>
    <property type="evidence" value="ECO:0007669"/>
    <property type="project" value="TreeGrafter"/>
</dbReference>
<dbReference type="InterPro" id="IPR028730">
    <property type="entry name" value="ZFYVE26"/>
</dbReference>
<dbReference type="EMBL" id="PPHD01021016">
    <property type="protein sequence ID" value="POI28052.1"/>
    <property type="molecule type" value="Genomic_DNA"/>
</dbReference>
<dbReference type="PANTHER" id="PTHR46591:SF1">
    <property type="entry name" value="ZINC FINGER FYVE DOMAIN-CONTAINING PROTEIN 26"/>
    <property type="match status" value="1"/>
</dbReference>
<feature type="non-terminal residue" evidence="2">
    <location>
        <position position="295"/>
    </location>
</feature>
<feature type="signal peptide" evidence="1">
    <location>
        <begin position="1"/>
        <end position="17"/>
    </location>
</feature>
<dbReference type="GO" id="GO:0000281">
    <property type="term" value="P:mitotic cytokinesis"/>
    <property type="evidence" value="ECO:0007669"/>
    <property type="project" value="InterPro"/>
</dbReference>
<dbReference type="PANTHER" id="PTHR46591">
    <property type="entry name" value="ZINC FINGER FYVE DOMAIN-CONTAINING PROTEIN 26"/>
    <property type="match status" value="1"/>
</dbReference>
<dbReference type="AlphaFoldDB" id="A0A2P4SVA2"/>
<dbReference type="GO" id="GO:0032266">
    <property type="term" value="F:phosphatidylinositol-3-phosphate binding"/>
    <property type="evidence" value="ECO:0007669"/>
    <property type="project" value="InterPro"/>
</dbReference>
<reference evidence="2 3" key="1">
    <citation type="submission" date="2018-01" db="EMBL/GenBank/DDBJ databases">
        <title>Comparison of the Chinese Bamboo Partridge and Red Junglefowl genome sequences highlights the importance of demography in genome evolution.</title>
        <authorList>
            <person name="Tiley G.P."/>
            <person name="Kimball R.T."/>
            <person name="Braun E.L."/>
            <person name="Burleigh J.G."/>
        </authorList>
    </citation>
    <scope>NUCLEOTIDE SEQUENCE [LARGE SCALE GENOMIC DNA]</scope>
    <source>
        <strain evidence="2">RTK389</strain>
        <tissue evidence="2">Blood</tissue>
    </source>
</reference>